<comment type="caution">
    <text evidence="2">The sequence shown here is derived from an EMBL/GenBank/DDBJ whole genome shotgun (WGS) entry which is preliminary data.</text>
</comment>
<dbReference type="RefSeq" id="WP_199384666.1">
    <property type="nucleotide sequence ID" value="NZ_JAEMHM010000010.1"/>
</dbReference>
<feature type="region of interest" description="Disordered" evidence="1">
    <location>
        <begin position="13"/>
        <end position="40"/>
    </location>
</feature>
<accession>A0A8J7J002</accession>
<evidence type="ECO:0000313" key="3">
    <source>
        <dbReference type="Proteomes" id="UP000636888"/>
    </source>
</evidence>
<reference evidence="2" key="1">
    <citation type="submission" date="2020-12" db="EMBL/GenBank/DDBJ databases">
        <title>Geomonas sp. Red875, isolated from river sediment.</title>
        <authorList>
            <person name="Xu Z."/>
            <person name="Zhang Z."/>
            <person name="Masuda Y."/>
            <person name="Itoh H."/>
            <person name="Senoo K."/>
        </authorList>
    </citation>
    <scope>NUCLEOTIDE SEQUENCE</scope>
    <source>
        <strain evidence="2">Red875</strain>
    </source>
</reference>
<dbReference type="AlphaFoldDB" id="A0A8J7J002"/>
<keyword evidence="3" id="KW-1185">Reference proteome</keyword>
<dbReference type="EMBL" id="JAEMHM010000010">
    <property type="protein sequence ID" value="MBJ6725777.1"/>
    <property type="molecule type" value="Genomic_DNA"/>
</dbReference>
<dbReference type="Proteomes" id="UP000636888">
    <property type="component" value="Unassembled WGS sequence"/>
</dbReference>
<protein>
    <submittedName>
        <fullName evidence="2">Uncharacterized protein</fullName>
    </submittedName>
</protein>
<feature type="compositionally biased region" description="Basic and acidic residues" evidence="1">
    <location>
        <begin position="13"/>
        <end position="26"/>
    </location>
</feature>
<name>A0A8J7J002_9BACT</name>
<evidence type="ECO:0000313" key="2">
    <source>
        <dbReference type="EMBL" id="MBJ6725777.1"/>
    </source>
</evidence>
<organism evidence="2 3">
    <name type="scientific">Geomesophilobacter sediminis</name>
    <dbReference type="NCBI Taxonomy" id="2798584"/>
    <lineage>
        <taxon>Bacteria</taxon>
        <taxon>Pseudomonadati</taxon>
        <taxon>Thermodesulfobacteriota</taxon>
        <taxon>Desulfuromonadia</taxon>
        <taxon>Geobacterales</taxon>
        <taxon>Geobacteraceae</taxon>
        <taxon>Geomesophilobacter</taxon>
    </lineage>
</organism>
<evidence type="ECO:0000256" key="1">
    <source>
        <dbReference type="SAM" id="MobiDB-lite"/>
    </source>
</evidence>
<proteinExistence type="predicted"/>
<sequence>MSKLISALTRAVEALRHPGAEPKPELPEETEAPAQTTIHPGLSDEELVVLLTVAASEALDAQVRIETFRAHPPKNLSWVAQGRADLQTHRLR</sequence>
<gene>
    <name evidence="2" type="ORF">JFN93_13740</name>
</gene>